<accession>A0ABV0L7D1</accession>
<evidence type="ECO:0000313" key="2">
    <source>
        <dbReference type="EMBL" id="MEQ0558223.1"/>
    </source>
</evidence>
<comment type="caution">
    <text evidence="2">The sequence shown here is derived from an EMBL/GenBank/DDBJ whole genome shotgun (WGS) entry which is preliminary data.</text>
</comment>
<name>A0ABV0L7D1_9PSEU</name>
<evidence type="ECO:0000259" key="1">
    <source>
        <dbReference type="Pfam" id="PF13463"/>
    </source>
</evidence>
<keyword evidence="3" id="KW-1185">Reference proteome</keyword>
<organism evidence="2 3">
    <name type="scientific">Amycolatopsis melonis</name>
    <dbReference type="NCBI Taxonomy" id="3156488"/>
    <lineage>
        <taxon>Bacteria</taxon>
        <taxon>Bacillati</taxon>
        <taxon>Actinomycetota</taxon>
        <taxon>Actinomycetes</taxon>
        <taxon>Pseudonocardiales</taxon>
        <taxon>Pseudonocardiaceae</taxon>
        <taxon>Amycolatopsis</taxon>
    </lineage>
</organism>
<protein>
    <submittedName>
        <fullName evidence="2">MarR family transcriptional regulator</fullName>
    </submittedName>
</protein>
<evidence type="ECO:0000313" key="3">
    <source>
        <dbReference type="Proteomes" id="UP001440984"/>
    </source>
</evidence>
<reference evidence="2 3" key="1">
    <citation type="submission" date="2024-05" db="EMBL/GenBank/DDBJ databases">
        <authorList>
            <person name="Zhao H."/>
            <person name="Xu Y."/>
            <person name="Lin S."/>
            <person name="Spain J.C."/>
            <person name="Zhou N.-Y."/>
        </authorList>
    </citation>
    <scope>NUCLEOTIDE SEQUENCE [LARGE SCALE GENOMIC DNA]</scope>
    <source>
        <strain evidence="2 3">NEAU-NG30</strain>
    </source>
</reference>
<dbReference type="EMBL" id="JBDZYD010000001">
    <property type="protein sequence ID" value="MEQ0558223.1"/>
    <property type="molecule type" value="Genomic_DNA"/>
</dbReference>
<dbReference type="InterPro" id="IPR036388">
    <property type="entry name" value="WH-like_DNA-bd_sf"/>
</dbReference>
<proteinExistence type="predicted"/>
<dbReference type="Gene3D" id="1.10.10.10">
    <property type="entry name" value="Winged helix-like DNA-binding domain superfamily/Winged helix DNA-binding domain"/>
    <property type="match status" value="1"/>
</dbReference>
<gene>
    <name evidence="2" type="ORF">ABJI51_04005</name>
</gene>
<dbReference type="SUPFAM" id="SSF46785">
    <property type="entry name" value="Winged helix' DNA-binding domain"/>
    <property type="match status" value="1"/>
</dbReference>
<dbReference type="RefSeq" id="WP_348947544.1">
    <property type="nucleotide sequence ID" value="NZ_JBDZYD010000001.1"/>
</dbReference>
<dbReference type="Proteomes" id="UP001440984">
    <property type="component" value="Unassembled WGS sequence"/>
</dbReference>
<feature type="domain" description="HTH marR-type" evidence="1">
    <location>
        <begin position="30"/>
        <end position="95"/>
    </location>
</feature>
<sequence>MNAFELYQLGRRLMKIGVRAMPDDEFGRLRGSTRAIVSDIFDNPGSSISEVTARVELPQSQVSACVAQLRENDVVETFADPADGRRTLVRPTEAALRRTRSRPPAEIDGALAAAVGDDPARLARARQALATLAELLDGA</sequence>
<dbReference type="Pfam" id="PF13463">
    <property type="entry name" value="HTH_27"/>
    <property type="match status" value="1"/>
</dbReference>
<dbReference type="InterPro" id="IPR000835">
    <property type="entry name" value="HTH_MarR-typ"/>
</dbReference>
<dbReference type="InterPro" id="IPR036390">
    <property type="entry name" value="WH_DNA-bd_sf"/>
</dbReference>